<dbReference type="SMART" id="SM00338">
    <property type="entry name" value="BRLZ"/>
    <property type="match status" value="1"/>
</dbReference>
<dbReference type="Proteomes" id="UP000193689">
    <property type="component" value="Unassembled WGS sequence"/>
</dbReference>
<dbReference type="InParanoid" id="A0A1Y2D5Z5"/>
<evidence type="ECO:0000259" key="1">
    <source>
        <dbReference type="SMART" id="SM00338"/>
    </source>
</evidence>
<comment type="caution">
    <text evidence="2">The sequence shown here is derived from an EMBL/GenBank/DDBJ whole genome shotgun (WGS) entry which is preliminary data.</text>
</comment>
<dbReference type="InterPro" id="IPR046347">
    <property type="entry name" value="bZIP_sf"/>
</dbReference>
<proteinExistence type="predicted"/>
<dbReference type="GeneID" id="63780867"/>
<dbReference type="OrthoDB" id="4505928at2759"/>
<accession>A0A1Y2D5Z5</accession>
<sequence>MQDMNTLEEALNAKYFGVSKPYDKAEFDKWFSDYVVAELHTAVQEKLAMFSLEGHFEWDEIYPFLGRPVRIPESRDENRLSQQRSRERRKQYVADLEKRVSEYERLGVQATLEMQRAARAVHIKNGKLLALLALHGVKQDEIDAFLAAPGTVDPTEAPNCNEPRMDDTSGNLISMMDNESSLSGCRSSLVLAVEASGAAEAGPSRIPLPLIRETEPRRCSMSCVKKSQDDGPPGYSCVMTDGRSPPVCNDESDELRGQATCCDESGESSGQVNCCDESGELRGQVTCCNESGELRGQVTSCDEAAIIIANLRGNDNVTEARALLGCGSATVCSVKNTRLFQLMDETP</sequence>
<dbReference type="EMBL" id="MCFJ01000032">
    <property type="protein sequence ID" value="ORY54702.1"/>
    <property type="molecule type" value="Genomic_DNA"/>
</dbReference>
<dbReference type="PANTHER" id="PTHR42070:SF1">
    <property type="entry name" value="FILAMENT ASSOCIATED PROTEIN, PUTATIVE (AFU_ORTHOLOGUE AFUA_8G06630)-RELATED"/>
    <property type="match status" value="1"/>
</dbReference>
<name>A0A1Y2D5Z5_9PEZI</name>
<dbReference type="InterPro" id="IPR004827">
    <property type="entry name" value="bZIP"/>
</dbReference>
<evidence type="ECO:0000313" key="3">
    <source>
        <dbReference type="Proteomes" id="UP000193689"/>
    </source>
</evidence>
<protein>
    <recommendedName>
        <fullName evidence="1">BZIP domain-containing protein</fullName>
    </recommendedName>
</protein>
<dbReference type="PANTHER" id="PTHR42070">
    <property type="entry name" value="FILAMENT ASSOCIATED PROTEIN, PUTATIVE (AFU_ORTHOLOGUE AFUA_8G06630)-RELATED"/>
    <property type="match status" value="1"/>
</dbReference>
<gene>
    <name evidence="2" type="ORF">BCR38DRAFT_491394</name>
</gene>
<dbReference type="Gene3D" id="1.20.5.170">
    <property type="match status" value="1"/>
</dbReference>
<dbReference type="STRING" id="1141098.A0A1Y2D5Z5"/>
<dbReference type="SUPFAM" id="SSF57959">
    <property type="entry name" value="Leucine zipper domain"/>
    <property type="match status" value="1"/>
</dbReference>
<evidence type="ECO:0000313" key="2">
    <source>
        <dbReference type="EMBL" id="ORY54702.1"/>
    </source>
</evidence>
<dbReference type="CDD" id="cd14688">
    <property type="entry name" value="bZIP_YAP"/>
    <property type="match status" value="1"/>
</dbReference>
<organism evidence="2 3">
    <name type="scientific">Pseudomassariella vexata</name>
    <dbReference type="NCBI Taxonomy" id="1141098"/>
    <lineage>
        <taxon>Eukaryota</taxon>
        <taxon>Fungi</taxon>
        <taxon>Dikarya</taxon>
        <taxon>Ascomycota</taxon>
        <taxon>Pezizomycotina</taxon>
        <taxon>Sordariomycetes</taxon>
        <taxon>Xylariomycetidae</taxon>
        <taxon>Amphisphaeriales</taxon>
        <taxon>Pseudomassariaceae</taxon>
        <taxon>Pseudomassariella</taxon>
    </lineage>
</organism>
<feature type="domain" description="BZIP" evidence="1">
    <location>
        <begin position="71"/>
        <end position="130"/>
    </location>
</feature>
<dbReference type="GO" id="GO:0003700">
    <property type="term" value="F:DNA-binding transcription factor activity"/>
    <property type="evidence" value="ECO:0007669"/>
    <property type="project" value="InterPro"/>
</dbReference>
<dbReference type="RefSeq" id="XP_040709284.1">
    <property type="nucleotide sequence ID" value="XM_040864655.1"/>
</dbReference>
<dbReference type="AlphaFoldDB" id="A0A1Y2D5Z5"/>
<keyword evidence="3" id="KW-1185">Reference proteome</keyword>
<reference evidence="2 3" key="1">
    <citation type="submission" date="2016-07" db="EMBL/GenBank/DDBJ databases">
        <title>Pervasive Adenine N6-methylation of Active Genes in Fungi.</title>
        <authorList>
            <consortium name="DOE Joint Genome Institute"/>
            <person name="Mondo S.J."/>
            <person name="Dannebaum R.O."/>
            <person name="Kuo R.C."/>
            <person name="Labutti K."/>
            <person name="Haridas S."/>
            <person name="Kuo A."/>
            <person name="Salamov A."/>
            <person name="Ahrendt S.R."/>
            <person name="Lipzen A."/>
            <person name="Sullivan W."/>
            <person name="Andreopoulos W.B."/>
            <person name="Clum A."/>
            <person name="Lindquist E."/>
            <person name="Daum C."/>
            <person name="Ramamoorthy G.K."/>
            <person name="Gryganskyi A."/>
            <person name="Culley D."/>
            <person name="Magnuson J.K."/>
            <person name="James T.Y."/>
            <person name="O'Malley M.A."/>
            <person name="Stajich J.E."/>
            <person name="Spatafora J.W."/>
            <person name="Visel A."/>
            <person name="Grigoriev I.V."/>
        </authorList>
    </citation>
    <scope>NUCLEOTIDE SEQUENCE [LARGE SCALE GENOMIC DNA]</scope>
    <source>
        <strain evidence="2 3">CBS 129021</strain>
    </source>
</reference>